<dbReference type="KEGG" id="psoj:PHYSODRAFT_294259"/>
<reference evidence="1 2" key="1">
    <citation type="journal article" date="2006" name="Science">
        <title>Phytophthora genome sequences uncover evolutionary origins and mechanisms of pathogenesis.</title>
        <authorList>
            <person name="Tyler B.M."/>
            <person name="Tripathy S."/>
            <person name="Zhang X."/>
            <person name="Dehal P."/>
            <person name="Jiang R.H."/>
            <person name="Aerts A."/>
            <person name="Arredondo F.D."/>
            <person name="Baxter L."/>
            <person name="Bensasson D."/>
            <person name="Beynon J.L."/>
            <person name="Chapman J."/>
            <person name="Damasceno C.M."/>
            <person name="Dorrance A.E."/>
            <person name="Dou D."/>
            <person name="Dickerman A.W."/>
            <person name="Dubchak I.L."/>
            <person name="Garbelotto M."/>
            <person name="Gijzen M."/>
            <person name="Gordon S.G."/>
            <person name="Govers F."/>
            <person name="Grunwald N.J."/>
            <person name="Huang W."/>
            <person name="Ivors K.L."/>
            <person name="Jones R.W."/>
            <person name="Kamoun S."/>
            <person name="Krampis K."/>
            <person name="Lamour K.H."/>
            <person name="Lee M.K."/>
            <person name="McDonald W.H."/>
            <person name="Medina M."/>
            <person name="Meijer H.J."/>
            <person name="Nordberg E.K."/>
            <person name="Maclean D.J."/>
            <person name="Ospina-Giraldo M.D."/>
            <person name="Morris P.F."/>
            <person name="Phuntumart V."/>
            <person name="Putnam N.H."/>
            <person name="Rash S."/>
            <person name="Rose J.K."/>
            <person name="Sakihama Y."/>
            <person name="Salamov A.A."/>
            <person name="Savidor A."/>
            <person name="Scheuring C.F."/>
            <person name="Smith B.M."/>
            <person name="Sobral B.W."/>
            <person name="Terry A."/>
            <person name="Torto-Alalibo T.A."/>
            <person name="Win J."/>
            <person name="Xu Z."/>
            <person name="Zhang H."/>
            <person name="Grigoriev I.V."/>
            <person name="Rokhsar D.S."/>
            <person name="Boore J.L."/>
        </authorList>
    </citation>
    <scope>NUCLEOTIDE SEQUENCE [LARGE SCALE GENOMIC DNA]</scope>
    <source>
        <strain evidence="1 2">P6497</strain>
    </source>
</reference>
<evidence type="ECO:0000313" key="2">
    <source>
        <dbReference type="Proteomes" id="UP000002640"/>
    </source>
</evidence>
<dbReference type="EMBL" id="JH159151">
    <property type="protein sequence ID" value="EGZ28828.1"/>
    <property type="molecule type" value="Genomic_DNA"/>
</dbReference>
<proteinExistence type="predicted"/>
<gene>
    <name evidence="1" type="ORF">PHYSODRAFT_294259</name>
</gene>
<dbReference type="AlphaFoldDB" id="G4YKJ6"/>
<dbReference type="GeneID" id="20641069"/>
<dbReference type="Proteomes" id="UP000002640">
    <property type="component" value="Unassembled WGS sequence"/>
</dbReference>
<dbReference type="RefSeq" id="XP_009516103.1">
    <property type="nucleotide sequence ID" value="XM_009517808.1"/>
</dbReference>
<dbReference type="InParanoid" id="G4YKJ6"/>
<accession>G4YKJ6</accession>
<sequence length="102" mass="10698">MWPRGMQRSGVVSGVVGHSAVPSSRSDGFDAAPSTCKYTTALMMDTLTVDVVAVSTDESSGYFAGGLGAARSTRRIPCTRALHLSKKKLAIAHANTSARISR</sequence>
<protein>
    <submittedName>
        <fullName evidence="1">Uncharacterized protein</fullName>
    </submittedName>
</protein>
<keyword evidence="2" id="KW-1185">Reference proteome</keyword>
<organism evidence="1 2">
    <name type="scientific">Phytophthora sojae (strain P6497)</name>
    <name type="common">Soybean stem and root rot agent</name>
    <name type="synonym">Phytophthora megasperma f. sp. glycines</name>
    <dbReference type="NCBI Taxonomy" id="1094619"/>
    <lineage>
        <taxon>Eukaryota</taxon>
        <taxon>Sar</taxon>
        <taxon>Stramenopiles</taxon>
        <taxon>Oomycota</taxon>
        <taxon>Peronosporomycetes</taxon>
        <taxon>Peronosporales</taxon>
        <taxon>Peronosporaceae</taxon>
        <taxon>Phytophthora</taxon>
    </lineage>
</organism>
<evidence type="ECO:0000313" key="1">
    <source>
        <dbReference type="EMBL" id="EGZ28828.1"/>
    </source>
</evidence>
<name>G4YKJ6_PHYSP</name>